<keyword evidence="2" id="KW-1133">Transmembrane helix</keyword>
<dbReference type="Proteomes" id="UP001301350">
    <property type="component" value="Unassembled WGS sequence"/>
</dbReference>
<dbReference type="PANTHER" id="PTHR35514:SF1">
    <property type="entry name" value="THYLAKOID LUMENAL 15.0 KDA PROTEIN 2, CHLOROPLASTIC"/>
    <property type="match status" value="1"/>
</dbReference>
<name>A0AAV9ITW7_CYACA</name>
<dbReference type="PANTHER" id="PTHR35514">
    <property type="entry name" value="THYLAKOID LUMENAL 15.0 KDA PROTEIN 2, CHLOROPLASTIC"/>
    <property type="match status" value="1"/>
</dbReference>
<feature type="region of interest" description="Disordered" evidence="1">
    <location>
        <begin position="73"/>
        <end position="95"/>
    </location>
</feature>
<keyword evidence="2" id="KW-0472">Membrane</keyword>
<feature type="transmembrane region" description="Helical" evidence="2">
    <location>
        <begin position="374"/>
        <end position="395"/>
    </location>
</feature>
<evidence type="ECO:0008006" key="5">
    <source>
        <dbReference type="Google" id="ProtNLM"/>
    </source>
</evidence>
<feature type="transmembrane region" description="Helical" evidence="2">
    <location>
        <begin position="340"/>
        <end position="362"/>
    </location>
</feature>
<keyword evidence="2" id="KW-0812">Transmembrane</keyword>
<keyword evidence="4" id="KW-1185">Reference proteome</keyword>
<sequence>MSGTPIRIGQEGAIIAVESVVPLEPSERRRGGAGNVKTVAWAPLWQANVWKVRQRSGRPVDTAGRACEAPRRTHDFCSGHSDAAPRPPSSPRAVRCRMGAPVNEPRRRFLTNLALWAAAATATAPWPLQPSRAASLDSLELLEPRSARYRQIETHPEDLPSAVDDSGRPRVIVDLARSLSPTARAVLSDRLLQIEERTGYRVRMLTQRRRTPGRAIQPYFGLDDPRSILIVLHELEGNVLHFRVGDEALRMLPNTFWLEMQGRYGNQFYVRDHGEEGALIACVDAIEQCLLSGKMCRFVPGFGRDQWALSFLMALLGGAVIGVTARTPRRGRRQAAVPNWRWVLVFSPLWGVFLISFGTLPIVAREGWLSTDLLANWGGAALAATAFWFAIPRVFPRGPGDSMQSEEE</sequence>
<evidence type="ECO:0000313" key="4">
    <source>
        <dbReference type="Proteomes" id="UP001301350"/>
    </source>
</evidence>
<evidence type="ECO:0000256" key="2">
    <source>
        <dbReference type="SAM" id="Phobius"/>
    </source>
</evidence>
<evidence type="ECO:0000256" key="1">
    <source>
        <dbReference type="SAM" id="MobiDB-lite"/>
    </source>
</evidence>
<organism evidence="3 4">
    <name type="scientific">Cyanidium caldarium</name>
    <name type="common">Red alga</name>
    <dbReference type="NCBI Taxonomy" id="2771"/>
    <lineage>
        <taxon>Eukaryota</taxon>
        <taxon>Rhodophyta</taxon>
        <taxon>Bangiophyceae</taxon>
        <taxon>Cyanidiales</taxon>
        <taxon>Cyanidiaceae</taxon>
        <taxon>Cyanidium</taxon>
    </lineage>
</organism>
<proteinExistence type="predicted"/>
<dbReference type="AlphaFoldDB" id="A0AAV9ITW7"/>
<reference evidence="3 4" key="1">
    <citation type="submission" date="2022-07" db="EMBL/GenBank/DDBJ databases">
        <title>Genome-wide signatures of adaptation to extreme environments.</title>
        <authorList>
            <person name="Cho C.H."/>
            <person name="Yoon H.S."/>
        </authorList>
    </citation>
    <scope>NUCLEOTIDE SEQUENCE [LARGE SCALE GENOMIC DNA]</scope>
    <source>
        <strain evidence="3 4">DBV 063 E5</strain>
    </source>
</reference>
<dbReference type="EMBL" id="JANCYW010000006">
    <property type="protein sequence ID" value="KAK4535767.1"/>
    <property type="molecule type" value="Genomic_DNA"/>
</dbReference>
<accession>A0AAV9ITW7</accession>
<feature type="transmembrane region" description="Helical" evidence="2">
    <location>
        <begin position="307"/>
        <end position="328"/>
    </location>
</feature>
<comment type="caution">
    <text evidence="3">The sequence shown here is derived from an EMBL/GenBank/DDBJ whole genome shotgun (WGS) entry which is preliminary data.</text>
</comment>
<gene>
    <name evidence="3" type="ORF">CDCA_CDCA06G1792</name>
</gene>
<evidence type="ECO:0000313" key="3">
    <source>
        <dbReference type="EMBL" id="KAK4535767.1"/>
    </source>
</evidence>
<protein>
    <recommendedName>
        <fullName evidence="5">TPM domain-containing protein</fullName>
    </recommendedName>
</protein>